<dbReference type="InterPro" id="IPR053157">
    <property type="entry name" value="Sterol_Uptake_Regulator"/>
</dbReference>
<protein>
    <recommendedName>
        <fullName evidence="3">Zn(2)-C6 fungal-type domain-containing protein</fullName>
    </recommendedName>
</protein>
<evidence type="ECO:0000256" key="2">
    <source>
        <dbReference type="SAM" id="MobiDB-lite"/>
    </source>
</evidence>
<accession>A0A384JKS0</accession>
<dbReference type="PANTHER" id="PTHR47784">
    <property type="entry name" value="STEROL UPTAKE CONTROL PROTEIN 2"/>
    <property type="match status" value="1"/>
</dbReference>
<feature type="region of interest" description="Disordered" evidence="2">
    <location>
        <begin position="1"/>
        <end position="20"/>
    </location>
</feature>
<dbReference type="GeneID" id="5439772"/>
<dbReference type="GO" id="GO:0008270">
    <property type="term" value="F:zinc ion binding"/>
    <property type="evidence" value="ECO:0007669"/>
    <property type="project" value="InterPro"/>
</dbReference>
<dbReference type="OMA" id="GESICRY"/>
<organism evidence="4 5">
    <name type="scientific">Botryotinia fuckeliana (strain B05.10)</name>
    <name type="common">Noble rot fungus</name>
    <name type="synonym">Botrytis cinerea</name>
    <dbReference type="NCBI Taxonomy" id="332648"/>
    <lineage>
        <taxon>Eukaryota</taxon>
        <taxon>Fungi</taxon>
        <taxon>Dikarya</taxon>
        <taxon>Ascomycota</taxon>
        <taxon>Pezizomycotina</taxon>
        <taxon>Leotiomycetes</taxon>
        <taxon>Helotiales</taxon>
        <taxon>Sclerotiniaceae</taxon>
        <taxon>Botrytis</taxon>
    </lineage>
</organism>
<dbReference type="PROSITE" id="PS00463">
    <property type="entry name" value="ZN2_CY6_FUNGAL_1"/>
    <property type="match status" value="1"/>
</dbReference>
<keyword evidence="5" id="KW-1185">Reference proteome</keyword>
<dbReference type="SUPFAM" id="SSF57701">
    <property type="entry name" value="Zn2/Cys6 DNA-binding domain"/>
    <property type="match status" value="1"/>
</dbReference>
<evidence type="ECO:0000256" key="1">
    <source>
        <dbReference type="ARBA" id="ARBA00023242"/>
    </source>
</evidence>
<gene>
    <name evidence="4" type="ORF">BCIN_06g05210</name>
</gene>
<dbReference type="RefSeq" id="XP_001559149.1">
    <property type="nucleotide sequence ID" value="XM_001559099.2"/>
</dbReference>
<dbReference type="PROSITE" id="PS50048">
    <property type="entry name" value="ZN2_CY6_FUNGAL_2"/>
    <property type="match status" value="1"/>
</dbReference>
<reference evidence="4 5" key="3">
    <citation type="journal article" date="2017" name="Mol. Plant Pathol.">
        <title>A gapless genome sequence of the fungus Botrytis cinerea.</title>
        <authorList>
            <person name="Van Kan J.A."/>
            <person name="Stassen J.H."/>
            <person name="Mosbach A."/>
            <person name="Van Der Lee T.A."/>
            <person name="Faino L."/>
            <person name="Farmer A.D."/>
            <person name="Papasotiriou D.G."/>
            <person name="Zhou S."/>
            <person name="Seidl M.F."/>
            <person name="Cottam E."/>
            <person name="Edel D."/>
            <person name="Hahn M."/>
            <person name="Schwartz D.C."/>
            <person name="Dietrich R.A."/>
            <person name="Widdison S."/>
            <person name="Scalliet G."/>
        </authorList>
    </citation>
    <scope>NUCLEOTIDE SEQUENCE [LARGE SCALE GENOMIC DNA]</scope>
    <source>
        <strain evidence="4 5">B05.10</strain>
    </source>
</reference>
<proteinExistence type="predicted"/>
<dbReference type="PANTHER" id="PTHR47784:SF9">
    <property type="entry name" value="ZN(II)2CYS6 TRANSCRIPTION FACTOR (EUROFUNG)"/>
    <property type="match status" value="1"/>
</dbReference>
<dbReference type="CDD" id="cd00067">
    <property type="entry name" value="GAL4"/>
    <property type="match status" value="1"/>
</dbReference>
<dbReference type="OrthoDB" id="416217at2759"/>
<dbReference type="KEGG" id="bfu:BCIN_06g05210"/>
<name>A0A384JKS0_BOTFB</name>
<keyword evidence="1" id="KW-0539">Nucleus</keyword>
<dbReference type="SMART" id="SM00066">
    <property type="entry name" value="GAL4"/>
    <property type="match status" value="1"/>
</dbReference>
<evidence type="ECO:0000259" key="3">
    <source>
        <dbReference type="PROSITE" id="PS50048"/>
    </source>
</evidence>
<feature type="domain" description="Zn(2)-C6 fungal-type" evidence="3">
    <location>
        <begin position="26"/>
        <end position="56"/>
    </location>
</feature>
<sequence length="421" mass="48221">MPVKTQADAKEDSQRKRRVHKKSRKGCRNCKLRRVKCDETRPHCLKCKDYGYACNYDSKIPDLELIYSETPTTVESQIELGQSSWSINPTSSPQIASIPTTLEPLCVVGDDISSFELDRQSLRQLDRFQYATVLTLGIPTTTGVFREFGIFMACNHPFLMHTLQTLTACHDRYLTPHQATSSRRTLTEAYHLSRAASLFNQKLCAPIANDDKDALWATAALFGILSMSSIEASSPSEAWPLAAPADTDLEWVRMSESKTAIFELTNPMRKDSIFRVSSTDYKNSLYKRNRNVDLSSLPTRFVELFDLNEYSTVNNNPYYLTLTSVQHILSIECDQPAMLSFLSFLTTMSPQYKFLLKMKDPKALLLLSYWYAKVWSMAWWVERRAILECQAICIYLDRYHGEDLLIQELLLFPKRECGLLS</sequence>
<dbReference type="Proteomes" id="UP000001798">
    <property type="component" value="Chromosome 6"/>
</dbReference>
<dbReference type="VEuPathDB" id="FungiDB:Bcin06g05210"/>
<dbReference type="InterPro" id="IPR001138">
    <property type="entry name" value="Zn2Cys6_DnaBD"/>
</dbReference>
<dbReference type="AlphaFoldDB" id="A0A384JKS0"/>
<dbReference type="InterPro" id="IPR036864">
    <property type="entry name" value="Zn2-C6_fun-type_DNA-bd_sf"/>
</dbReference>
<dbReference type="Gene3D" id="4.10.240.10">
    <property type="entry name" value="Zn(2)-C6 fungal-type DNA-binding domain"/>
    <property type="match status" value="1"/>
</dbReference>
<dbReference type="Pfam" id="PF00172">
    <property type="entry name" value="Zn_clus"/>
    <property type="match status" value="1"/>
</dbReference>
<dbReference type="GO" id="GO:0001228">
    <property type="term" value="F:DNA-binding transcription activator activity, RNA polymerase II-specific"/>
    <property type="evidence" value="ECO:0007669"/>
    <property type="project" value="TreeGrafter"/>
</dbReference>
<dbReference type="EMBL" id="CP009810">
    <property type="protein sequence ID" value="ATZ51082.1"/>
    <property type="molecule type" value="Genomic_DNA"/>
</dbReference>
<reference evidence="4 5" key="2">
    <citation type="journal article" date="2012" name="Eukaryot. Cell">
        <title>Genome update of Botrytis cinerea strains B05.10 and T4.</title>
        <authorList>
            <person name="Staats M."/>
            <person name="van Kan J.A."/>
        </authorList>
    </citation>
    <scope>NUCLEOTIDE SEQUENCE [LARGE SCALE GENOMIC DNA]</scope>
    <source>
        <strain evidence="4 5">B05.10</strain>
    </source>
</reference>
<evidence type="ECO:0000313" key="5">
    <source>
        <dbReference type="Proteomes" id="UP000001798"/>
    </source>
</evidence>
<reference evidence="4 5" key="1">
    <citation type="journal article" date="2011" name="PLoS Genet.">
        <title>Genomic analysis of the necrotrophic fungal pathogens Sclerotinia sclerotiorum and Botrytis cinerea.</title>
        <authorList>
            <person name="Amselem J."/>
            <person name="Cuomo C.A."/>
            <person name="van Kan J.A."/>
            <person name="Viaud M."/>
            <person name="Benito E.P."/>
            <person name="Couloux A."/>
            <person name="Coutinho P.M."/>
            <person name="de Vries R.P."/>
            <person name="Dyer P.S."/>
            <person name="Fillinger S."/>
            <person name="Fournier E."/>
            <person name="Gout L."/>
            <person name="Hahn M."/>
            <person name="Kohn L."/>
            <person name="Lapalu N."/>
            <person name="Plummer K.M."/>
            <person name="Pradier J.M."/>
            <person name="Quevillon E."/>
            <person name="Sharon A."/>
            <person name="Simon A."/>
            <person name="ten Have A."/>
            <person name="Tudzynski B."/>
            <person name="Tudzynski P."/>
            <person name="Wincker P."/>
            <person name="Andrew M."/>
            <person name="Anthouard V."/>
            <person name="Beever R.E."/>
            <person name="Beffa R."/>
            <person name="Benoit I."/>
            <person name="Bouzid O."/>
            <person name="Brault B."/>
            <person name="Chen Z."/>
            <person name="Choquer M."/>
            <person name="Collemare J."/>
            <person name="Cotton P."/>
            <person name="Danchin E.G."/>
            <person name="Da Silva C."/>
            <person name="Gautier A."/>
            <person name="Giraud C."/>
            <person name="Giraud T."/>
            <person name="Gonzalez C."/>
            <person name="Grossetete S."/>
            <person name="Guldener U."/>
            <person name="Henrissat B."/>
            <person name="Howlett B.J."/>
            <person name="Kodira C."/>
            <person name="Kretschmer M."/>
            <person name="Lappartient A."/>
            <person name="Leroch M."/>
            <person name="Levis C."/>
            <person name="Mauceli E."/>
            <person name="Neuveglise C."/>
            <person name="Oeser B."/>
            <person name="Pearson M."/>
            <person name="Poulain J."/>
            <person name="Poussereau N."/>
            <person name="Quesneville H."/>
            <person name="Rascle C."/>
            <person name="Schumacher J."/>
            <person name="Segurens B."/>
            <person name="Sexton A."/>
            <person name="Silva E."/>
            <person name="Sirven C."/>
            <person name="Soanes D.M."/>
            <person name="Talbot N.J."/>
            <person name="Templeton M."/>
            <person name="Yandava C."/>
            <person name="Yarden O."/>
            <person name="Zeng Q."/>
            <person name="Rollins J.A."/>
            <person name="Lebrun M.H."/>
            <person name="Dickman M."/>
        </authorList>
    </citation>
    <scope>NUCLEOTIDE SEQUENCE [LARGE SCALE GENOMIC DNA]</scope>
    <source>
        <strain evidence="4 5">B05.10</strain>
    </source>
</reference>
<evidence type="ECO:0000313" key="4">
    <source>
        <dbReference type="EMBL" id="ATZ51082.1"/>
    </source>
</evidence>